<evidence type="ECO:0000313" key="2">
    <source>
        <dbReference type="EMBL" id="MBW0501155.1"/>
    </source>
</evidence>
<name>A0A9Q3DHM9_9BASI</name>
<dbReference type="Proteomes" id="UP000765509">
    <property type="component" value="Unassembled WGS sequence"/>
</dbReference>
<evidence type="ECO:0000256" key="1">
    <source>
        <dbReference type="SAM" id="MobiDB-lite"/>
    </source>
</evidence>
<keyword evidence="3" id="KW-1185">Reference proteome</keyword>
<evidence type="ECO:0000313" key="3">
    <source>
        <dbReference type="Proteomes" id="UP000765509"/>
    </source>
</evidence>
<reference evidence="2" key="1">
    <citation type="submission" date="2021-03" db="EMBL/GenBank/DDBJ databases">
        <title>Draft genome sequence of rust myrtle Austropuccinia psidii MF-1, a brazilian biotype.</title>
        <authorList>
            <person name="Quecine M.C."/>
            <person name="Pachon D.M.R."/>
            <person name="Bonatelli M.L."/>
            <person name="Correr F.H."/>
            <person name="Franceschini L.M."/>
            <person name="Leite T.F."/>
            <person name="Margarido G.R.A."/>
            <person name="Almeida C.A."/>
            <person name="Ferrarezi J.A."/>
            <person name="Labate C.A."/>
        </authorList>
    </citation>
    <scope>NUCLEOTIDE SEQUENCE</scope>
    <source>
        <strain evidence="2">MF-1</strain>
    </source>
</reference>
<dbReference type="EMBL" id="AVOT02016175">
    <property type="protein sequence ID" value="MBW0501155.1"/>
    <property type="molecule type" value="Genomic_DNA"/>
</dbReference>
<proteinExistence type="predicted"/>
<organism evidence="2 3">
    <name type="scientific">Austropuccinia psidii MF-1</name>
    <dbReference type="NCBI Taxonomy" id="1389203"/>
    <lineage>
        <taxon>Eukaryota</taxon>
        <taxon>Fungi</taxon>
        <taxon>Dikarya</taxon>
        <taxon>Basidiomycota</taxon>
        <taxon>Pucciniomycotina</taxon>
        <taxon>Pucciniomycetes</taxon>
        <taxon>Pucciniales</taxon>
        <taxon>Sphaerophragmiaceae</taxon>
        <taxon>Austropuccinia</taxon>
    </lineage>
</organism>
<protein>
    <submittedName>
        <fullName evidence="2">Uncharacterized protein</fullName>
    </submittedName>
</protein>
<dbReference type="AlphaFoldDB" id="A0A9Q3DHM9"/>
<sequence>MKIPNGHILRWKISIQEYRGNMTKVHKSGNIHKNVYGLSRWDLANTPENPAWVPQEEHHIERICVTDISTEFFNKFKESYKMDKNCHILCQLLTKDCKYQSFSSKLEEIWKKAYYEGRFHIIDGILFYRNKHTCVMNLTARNLINSILHECRDSVASGHLSEDGYWKELKPALGGSIGETMLRNAAKPVTDVKKANRASHQEISNDDSNPRTKVPMGHSSHGLSNSVTSRRRQE</sequence>
<comment type="caution">
    <text evidence="2">The sequence shown here is derived from an EMBL/GenBank/DDBJ whole genome shotgun (WGS) entry which is preliminary data.</text>
</comment>
<accession>A0A9Q3DHM9</accession>
<feature type="region of interest" description="Disordered" evidence="1">
    <location>
        <begin position="188"/>
        <end position="234"/>
    </location>
</feature>
<gene>
    <name evidence="2" type="ORF">O181_040870</name>
</gene>